<name>T1KEX7_TETUR</name>
<dbReference type="AlphaFoldDB" id="T1KEX7"/>
<dbReference type="PANTHER" id="PTHR14826:SF14">
    <property type="entry name" value="ANGIOMOTIN_C DOMAIN-CONTAINING PROTEIN"/>
    <property type="match status" value="1"/>
</dbReference>
<dbReference type="GO" id="GO:0005923">
    <property type="term" value="C:bicellular tight junction"/>
    <property type="evidence" value="ECO:0007669"/>
    <property type="project" value="TreeGrafter"/>
</dbReference>
<evidence type="ECO:0000313" key="4">
    <source>
        <dbReference type="EnsemblMetazoa" id="tetur10g01110.1"/>
    </source>
</evidence>
<dbReference type="EnsemblMetazoa" id="tetur10g01110.1">
    <property type="protein sequence ID" value="tetur10g01110.1"/>
    <property type="gene ID" value="tetur10g01110"/>
</dbReference>
<feature type="coiled-coil region" evidence="1">
    <location>
        <begin position="48"/>
        <end position="317"/>
    </location>
</feature>
<dbReference type="GO" id="GO:0005886">
    <property type="term" value="C:plasma membrane"/>
    <property type="evidence" value="ECO:0007669"/>
    <property type="project" value="TreeGrafter"/>
</dbReference>
<proteinExistence type="predicted"/>
<dbReference type="GO" id="GO:0030334">
    <property type="term" value="P:regulation of cell migration"/>
    <property type="evidence" value="ECO:0007669"/>
    <property type="project" value="TreeGrafter"/>
</dbReference>
<dbReference type="eggNOG" id="ENOG502QVI5">
    <property type="taxonomic scope" value="Eukaryota"/>
</dbReference>
<dbReference type="Proteomes" id="UP000015104">
    <property type="component" value="Unassembled WGS sequence"/>
</dbReference>
<dbReference type="STRING" id="32264.T1KEX7"/>
<dbReference type="HOGENOM" id="CLU_538988_0_0_1"/>
<dbReference type="PANTHER" id="PTHR14826">
    <property type="entry name" value="ANGIOMOTIN"/>
    <property type="match status" value="1"/>
</dbReference>
<keyword evidence="5" id="KW-1185">Reference proteome</keyword>
<evidence type="ECO:0000259" key="3">
    <source>
        <dbReference type="Pfam" id="PF12240"/>
    </source>
</evidence>
<dbReference type="InterPro" id="IPR024646">
    <property type="entry name" value="Angiomotin_C"/>
</dbReference>
<accession>T1KEX7</accession>
<dbReference type="GO" id="GO:0031410">
    <property type="term" value="C:cytoplasmic vesicle"/>
    <property type="evidence" value="ECO:0007669"/>
    <property type="project" value="TreeGrafter"/>
</dbReference>
<dbReference type="EMBL" id="CAEY01000030">
    <property type="status" value="NOT_ANNOTATED_CDS"/>
    <property type="molecule type" value="Genomic_DNA"/>
</dbReference>
<feature type="compositionally biased region" description="Low complexity" evidence="2">
    <location>
        <begin position="406"/>
        <end position="434"/>
    </location>
</feature>
<feature type="compositionally biased region" description="Low complexity" evidence="2">
    <location>
        <begin position="386"/>
        <end position="399"/>
    </location>
</feature>
<protein>
    <recommendedName>
        <fullName evidence="3">Angiomotin C-terminal domain-containing protein</fullName>
    </recommendedName>
</protein>
<evidence type="ECO:0000256" key="2">
    <source>
        <dbReference type="SAM" id="MobiDB-lite"/>
    </source>
</evidence>
<dbReference type="GO" id="GO:0030036">
    <property type="term" value="P:actin cytoskeleton organization"/>
    <property type="evidence" value="ECO:0007669"/>
    <property type="project" value="TreeGrafter"/>
</dbReference>
<dbReference type="InterPro" id="IPR051747">
    <property type="entry name" value="Angiomotin-like"/>
</dbReference>
<organism evidence="4 5">
    <name type="scientific">Tetranychus urticae</name>
    <name type="common">Two-spotted spider mite</name>
    <dbReference type="NCBI Taxonomy" id="32264"/>
    <lineage>
        <taxon>Eukaryota</taxon>
        <taxon>Metazoa</taxon>
        <taxon>Ecdysozoa</taxon>
        <taxon>Arthropoda</taxon>
        <taxon>Chelicerata</taxon>
        <taxon>Arachnida</taxon>
        <taxon>Acari</taxon>
        <taxon>Acariformes</taxon>
        <taxon>Trombidiformes</taxon>
        <taxon>Prostigmata</taxon>
        <taxon>Eleutherengona</taxon>
        <taxon>Raphignathae</taxon>
        <taxon>Tetranychoidea</taxon>
        <taxon>Tetranychidae</taxon>
        <taxon>Tetranychus</taxon>
    </lineage>
</organism>
<sequence length="506" mass="58011">MDSKTIKKSDKYEMLMRYCNAIETQLDDEEGSRCIHELENYSRKISKLQKLECELQKVHQAHEDLIRSSDRKEKLEKAMRFKLEIEIKNLREEIKNLRGEKERLEIELQAQRLTLEEQRNHIGVLDNALMNAQNDVAKLEGELRKKIAFEKKATHLQNALRNIESASERQSQMEKRVRNHLEAEINSLRKQLNGSGQMSDDKKEIECMKKTLLEYEEKIITLENEVAKWEGKYFEESTMRHIEVNAASAPKDAKIAALKQTSQESEKMIQEARNERLRQMDELHDAHKRIAQLESKVRDLEAKLAEKDAMVKVLQQHSREKDVVLQKSLLAHRATPGRHTRSVSSMGLTTFSCSGNTATLTSEGSSTSVSEVKEDNVRKESVDFYTSTSTSKSNTLSSSGIPTIKSTSNNLVTSNSTSSNSTNSTTSNNSSGTSIASNHGHHNLDEQLKELDKRLISKDSIIRALRSEKERFPNHFWRMKLDHFYDHCLWLIGIRLTCGISLEDPQ</sequence>
<feature type="region of interest" description="Disordered" evidence="2">
    <location>
        <begin position="383"/>
        <end position="440"/>
    </location>
</feature>
<feature type="domain" description="Angiomotin C-terminal" evidence="3">
    <location>
        <begin position="151"/>
        <end position="347"/>
    </location>
</feature>
<keyword evidence="1" id="KW-0175">Coiled coil</keyword>
<evidence type="ECO:0000313" key="5">
    <source>
        <dbReference type="Proteomes" id="UP000015104"/>
    </source>
</evidence>
<reference evidence="4" key="2">
    <citation type="submission" date="2015-06" db="UniProtKB">
        <authorList>
            <consortium name="EnsemblMetazoa"/>
        </authorList>
    </citation>
    <scope>IDENTIFICATION</scope>
</reference>
<dbReference type="Pfam" id="PF12240">
    <property type="entry name" value="Angiomotin_C"/>
    <property type="match status" value="1"/>
</dbReference>
<evidence type="ECO:0000256" key="1">
    <source>
        <dbReference type="SAM" id="Coils"/>
    </source>
</evidence>
<reference evidence="5" key="1">
    <citation type="submission" date="2011-08" db="EMBL/GenBank/DDBJ databases">
        <authorList>
            <person name="Rombauts S."/>
        </authorList>
    </citation>
    <scope>NUCLEOTIDE SEQUENCE</scope>
    <source>
        <strain evidence="5">London</strain>
    </source>
</reference>